<accession>A0A5C8ZEY7</accession>
<evidence type="ECO:0000313" key="3">
    <source>
        <dbReference type="Proteomes" id="UP000321234"/>
    </source>
</evidence>
<evidence type="ECO:0000313" key="2">
    <source>
        <dbReference type="EMBL" id="TXR55763.1"/>
    </source>
</evidence>
<evidence type="ECO:0000256" key="1">
    <source>
        <dbReference type="SAM" id="MobiDB-lite"/>
    </source>
</evidence>
<protein>
    <submittedName>
        <fullName evidence="2">Uncharacterized protein</fullName>
    </submittedName>
</protein>
<dbReference type="AlphaFoldDB" id="A0A5C8ZEY7"/>
<sequence>MGEQQDHRQPVVAVINADRDHMAVWWVALDGNAGVSRMAGAWVVPTDPAHLAKLVAGRYLLVCPGAQALVAAADLPELPGVDIDACQAEVLSERDALQAVHEDYVAGLPTARAKTIVDPQWPTPPRPINHSTESAPSPTASEAAAATDEDGASVLTVDTLRVARWVERLGTCWEALEVVRISRKHLRAARDHEARPFPIRLTEPAAA</sequence>
<reference evidence="2 3" key="1">
    <citation type="submission" date="2019-07" db="EMBL/GenBank/DDBJ databases">
        <title>Quadrisphaera sp. strain DD2A genome sequencing and assembly.</title>
        <authorList>
            <person name="Kim I."/>
        </authorList>
    </citation>
    <scope>NUCLEOTIDE SEQUENCE [LARGE SCALE GENOMIC DNA]</scope>
    <source>
        <strain evidence="2 3">DD2A</strain>
    </source>
</reference>
<keyword evidence="3" id="KW-1185">Reference proteome</keyword>
<dbReference type="EMBL" id="VKAC01000007">
    <property type="protein sequence ID" value="TXR55763.1"/>
    <property type="molecule type" value="Genomic_DNA"/>
</dbReference>
<dbReference type="OrthoDB" id="4774333at2"/>
<feature type="compositionally biased region" description="Low complexity" evidence="1">
    <location>
        <begin position="131"/>
        <end position="146"/>
    </location>
</feature>
<organism evidence="2 3">
    <name type="scientific">Quadrisphaera setariae</name>
    <dbReference type="NCBI Taxonomy" id="2593304"/>
    <lineage>
        <taxon>Bacteria</taxon>
        <taxon>Bacillati</taxon>
        <taxon>Actinomycetota</taxon>
        <taxon>Actinomycetes</taxon>
        <taxon>Kineosporiales</taxon>
        <taxon>Kineosporiaceae</taxon>
        <taxon>Quadrisphaera</taxon>
    </lineage>
</organism>
<name>A0A5C8ZEY7_9ACTN</name>
<gene>
    <name evidence="2" type="ORF">FMM08_13145</name>
</gene>
<comment type="caution">
    <text evidence="2">The sequence shown here is derived from an EMBL/GenBank/DDBJ whole genome shotgun (WGS) entry which is preliminary data.</text>
</comment>
<feature type="region of interest" description="Disordered" evidence="1">
    <location>
        <begin position="117"/>
        <end position="150"/>
    </location>
</feature>
<proteinExistence type="predicted"/>
<dbReference type="RefSeq" id="WP_147926819.1">
    <property type="nucleotide sequence ID" value="NZ_VKAC01000007.1"/>
</dbReference>
<dbReference type="Proteomes" id="UP000321234">
    <property type="component" value="Unassembled WGS sequence"/>
</dbReference>